<dbReference type="GO" id="GO:0032588">
    <property type="term" value="C:trans-Golgi network membrane"/>
    <property type="evidence" value="ECO:0007669"/>
    <property type="project" value="TreeGrafter"/>
</dbReference>
<feature type="compositionally biased region" description="Acidic residues" evidence="1">
    <location>
        <begin position="1"/>
        <end position="11"/>
    </location>
</feature>
<sequence>MPDLIDTDDPDDYNRLDSSAKDQNDQNTAVRTVTPLIDDLLGDAISTNLSTTELKNDDDPFADVSFHTIKGRKNVDDLFSGMSVDDKSAMSDNCMTCMPIFCMEHERQFMLICGLPFLETMWVGGVH</sequence>
<reference evidence="2 3" key="1">
    <citation type="submission" date="2019-07" db="EMBL/GenBank/DDBJ databases">
        <title>WGS assembly of Gossypium mustelinum.</title>
        <authorList>
            <person name="Chen Z.J."/>
            <person name="Sreedasyam A."/>
            <person name="Ando A."/>
            <person name="Song Q."/>
            <person name="De L."/>
            <person name="Hulse-Kemp A."/>
            <person name="Ding M."/>
            <person name="Ye W."/>
            <person name="Kirkbride R."/>
            <person name="Jenkins J."/>
            <person name="Plott C."/>
            <person name="Lovell J."/>
            <person name="Lin Y.-M."/>
            <person name="Vaughn R."/>
            <person name="Liu B."/>
            <person name="Li W."/>
            <person name="Simpson S."/>
            <person name="Scheffler B."/>
            <person name="Saski C."/>
            <person name="Grover C."/>
            <person name="Hu G."/>
            <person name="Conover J."/>
            <person name="Carlson J."/>
            <person name="Shu S."/>
            <person name="Boston L."/>
            <person name="Williams M."/>
            <person name="Peterson D."/>
            <person name="Mcgee K."/>
            <person name="Jones D."/>
            <person name="Wendel J."/>
            <person name="Stelly D."/>
            <person name="Grimwood J."/>
            <person name="Schmutz J."/>
        </authorList>
    </citation>
    <scope>NUCLEOTIDE SEQUENCE [LARGE SCALE GENOMIC DNA]</scope>
    <source>
        <strain evidence="2">1408120.09</strain>
    </source>
</reference>
<dbReference type="PANTHER" id="PTHR21514">
    <property type="entry name" value="AP-4 COMPLEX ACCESSORY SUBUNIT TEPSIN"/>
    <property type="match status" value="1"/>
</dbReference>
<gene>
    <name evidence="2" type="ORF">E1A91_D03G026200v1</name>
</gene>
<dbReference type="EMBL" id="CM017651">
    <property type="protein sequence ID" value="TYI89040.1"/>
    <property type="molecule type" value="Genomic_DNA"/>
</dbReference>
<evidence type="ECO:0000313" key="2">
    <source>
        <dbReference type="EMBL" id="TYI89040.1"/>
    </source>
</evidence>
<dbReference type="InterPro" id="IPR039273">
    <property type="entry name" value="TEPSIN"/>
</dbReference>
<dbReference type="PANTHER" id="PTHR21514:SF0">
    <property type="entry name" value="AP-4 COMPLEX ACCESSORY SUBUNIT TEPSIN"/>
    <property type="match status" value="1"/>
</dbReference>
<dbReference type="Proteomes" id="UP000323597">
    <property type="component" value="Chromosome D03"/>
</dbReference>
<accession>A0A5D2VJ67</accession>
<proteinExistence type="predicted"/>
<evidence type="ECO:0000256" key="1">
    <source>
        <dbReference type="SAM" id="MobiDB-lite"/>
    </source>
</evidence>
<evidence type="ECO:0000313" key="3">
    <source>
        <dbReference type="Proteomes" id="UP000323597"/>
    </source>
</evidence>
<keyword evidence="3" id="KW-1185">Reference proteome</keyword>
<feature type="compositionally biased region" description="Basic and acidic residues" evidence="1">
    <location>
        <begin position="12"/>
        <end position="24"/>
    </location>
</feature>
<dbReference type="AlphaFoldDB" id="A0A5D2VJ67"/>
<organism evidence="2 3">
    <name type="scientific">Gossypium mustelinum</name>
    <name type="common">Cotton</name>
    <name type="synonym">Gossypium caicoense</name>
    <dbReference type="NCBI Taxonomy" id="34275"/>
    <lineage>
        <taxon>Eukaryota</taxon>
        <taxon>Viridiplantae</taxon>
        <taxon>Streptophyta</taxon>
        <taxon>Embryophyta</taxon>
        <taxon>Tracheophyta</taxon>
        <taxon>Spermatophyta</taxon>
        <taxon>Magnoliopsida</taxon>
        <taxon>eudicotyledons</taxon>
        <taxon>Gunneridae</taxon>
        <taxon>Pentapetalae</taxon>
        <taxon>rosids</taxon>
        <taxon>malvids</taxon>
        <taxon>Malvales</taxon>
        <taxon>Malvaceae</taxon>
        <taxon>Malvoideae</taxon>
        <taxon>Gossypium</taxon>
    </lineage>
</organism>
<feature type="region of interest" description="Disordered" evidence="1">
    <location>
        <begin position="1"/>
        <end position="29"/>
    </location>
</feature>
<protein>
    <submittedName>
        <fullName evidence="2">Uncharacterized protein</fullName>
    </submittedName>
</protein>
<name>A0A5D2VJ67_GOSMU</name>